<accession>A0A7T4T7G1</accession>
<name>A0A7T4T7G1_9BURK</name>
<proteinExistence type="predicted"/>
<evidence type="ECO:0000313" key="1">
    <source>
        <dbReference type="EMBL" id="QQC62777.1"/>
    </source>
</evidence>
<dbReference type="Proteomes" id="UP000595610">
    <property type="component" value="Chromosome 1"/>
</dbReference>
<gene>
    <name evidence="1" type="ORF">I6I06_10605</name>
</gene>
<organism evidence="1 2">
    <name type="scientific">Paraburkholderia ginsengisoli</name>
    <dbReference type="NCBI Taxonomy" id="311231"/>
    <lineage>
        <taxon>Bacteria</taxon>
        <taxon>Pseudomonadati</taxon>
        <taxon>Pseudomonadota</taxon>
        <taxon>Betaproteobacteria</taxon>
        <taxon>Burkholderiales</taxon>
        <taxon>Burkholderiaceae</taxon>
        <taxon>Paraburkholderia</taxon>
    </lineage>
</organism>
<dbReference type="AlphaFoldDB" id="A0A7T4T7G1"/>
<reference evidence="1 2" key="1">
    <citation type="submission" date="2020-12" db="EMBL/GenBank/DDBJ databases">
        <title>FDA dAtabase for Regulatory Grade micrObial Sequences (FDA-ARGOS): Supporting development and validation of Infectious Disease Dx tests.</title>
        <authorList>
            <person name="Nelson B."/>
            <person name="Plummer A."/>
            <person name="Tallon L."/>
            <person name="Sadzewicz L."/>
            <person name="Zhao X."/>
            <person name="Boylan J."/>
            <person name="Ott S."/>
            <person name="Bowen H."/>
            <person name="Vavikolanu K."/>
            <person name="Mehta A."/>
            <person name="Aluvathingal J."/>
            <person name="Nadendla S."/>
            <person name="Myers T."/>
            <person name="Yan Y."/>
            <person name="Sichtig H."/>
        </authorList>
    </citation>
    <scope>NUCLEOTIDE SEQUENCE [LARGE SCALE GENOMIC DNA]</scope>
    <source>
        <strain evidence="1 2">FDAARGOS_1049</strain>
    </source>
</reference>
<sequence length="197" mass="21601">MRKEDKLLAEVARAPTCEVDAYAGNTFTLCWVVKVTNLSEDKTVIVRSVVSQEDGPTRYQSSDFQVIPPDFEANTVLFNYKKTSPLTLDTGQTATLVVHLPLEMSEKLRTLYYAVSDENPDHVVTLARMFGYQGKNNRPSGAPSQLCPMIGGKPAPGNVHDSYSLSRWLASCDAKYRLTVTTAGDANFGAALPVGFF</sequence>
<protein>
    <submittedName>
        <fullName evidence="1">Uncharacterized protein</fullName>
    </submittedName>
</protein>
<dbReference type="RefSeq" id="WP_157004225.1">
    <property type="nucleotide sequence ID" value="NZ_CP066075.1"/>
</dbReference>
<dbReference type="KEGG" id="pgis:I6I06_10605"/>
<dbReference type="EMBL" id="CP066075">
    <property type="protein sequence ID" value="QQC62777.1"/>
    <property type="molecule type" value="Genomic_DNA"/>
</dbReference>
<evidence type="ECO:0000313" key="2">
    <source>
        <dbReference type="Proteomes" id="UP000595610"/>
    </source>
</evidence>
<keyword evidence="2" id="KW-1185">Reference proteome</keyword>